<dbReference type="Proteomes" id="UP001597032">
    <property type="component" value="Unassembled WGS sequence"/>
</dbReference>
<dbReference type="InterPro" id="IPR013123">
    <property type="entry name" value="SpoU_subst-bd"/>
</dbReference>
<dbReference type="PANTHER" id="PTHR43191:SF2">
    <property type="entry name" value="RRNA METHYLTRANSFERASE 3, MITOCHONDRIAL"/>
    <property type="match status" value="1"/>
</dbReference>
<dbReference type="PANTHER" id="PTHR43191">
    <property type="entry name" value="RRNA METHYLTRANSFERASE 3"/>
    <property type="match status" value="1"/>
</dbReference>
<gene>
    <name evidence="5" type="ORF">ACFQZW_08845</name>
</gene>
<organism evidence="5 6">
    <name type="scientific">Lutibacter aestuarii</name>
    <dbReference type="NCBI Taxonomy" id="861111"/>
    <lineage>
        <taxon>Bacteria</taxon>
        <taxon>Pseudomonadati</taxon>
        <taxon>Bacteroidota</taxon>
        <taxon>Flavobacteriia</taxon>
        <taxon>Flavobacteriales</taxon>
        <taxon>Flavobacteriaceae</taxon>
        <taxon>Lutibacter</taxon>
    </lineage>
</organism>
<dbReference type="InterPro" id="IPR001537">
    <property type="entry name" value="SpoU_MeTrfase"/>
</dbReference>
<dbReference type="CDD" id="cd18104">
    <property type="entry name" value="SpoU-like_RNA-MTase"/>
    <property type="match status" value="1"/>
</dbReference>
<dbReference type="SUPFAM" id="SSF75217">
    <property type="entry name" value="alpha/beta knot"/>
    <property type="match status" value="1"/>
</dbReference>
<dbReference type="Pfam" id="PF22435">
    <property type="entry name" value="MRM3-like_sub_bind"/>
    <property type="match status" value="1"/>
</dbReference>
<feature type="domain" description="RNA 2-O ribose methyltransferase substrate binding" evidence="4">
    <location>
        <begin position="33"/>
        <end position="108"/>
    </location>
</feature>
<name>A0ABW2Z5U8_9FLAO</name>
<accession>A0ABW2Z5U8</accession>
<evidence type="ECO:0000259" key="4">
    <source>
        <dbReference type="SMART" id="SM00967"/>
    </source>
</evidence>
<dbReference type="EMBL" id="JBHTIC010000008">
    <property type="protein sequence ID" value="MFD0762188.1"/>
    <property type="molecule type" value="Genomic_DNA"/>
</dbReference>
<comment type="caution">
    <text evidence="5">The sequence shown here is derived from an EMBL/GenBank/DDBJ whole genome shotgun (WGS) entry which is preliminary data.</text>
</comment>
<protein>
    <submittedName>
        <fullName evidence="5">TrmH family RNA methyltransferase</fullName>
    </submittedName>
</protein>
<evidence type="ECO:0000256" key="3">
    <source>
        <dbReference type="ARBA" id="ARBA00022679"/>
    </source>
</evidence>
<reference evidence="6" key="1">
    <citation type="journal article" date="2019" name="Int. J. Syst. Evol. Microbiol.">
        <title>The Global Catalogue of Microorganisms (GCM) 10K type strain sequencing project: providing services to taxonomists for standard genome sequencing and annotation.</title>
        <authorList>
            <consortium name="The Broad Institute Genomics Platform"/>
            <consortium name="The Broad Institute Genome Sequencing Center for Infectious Disease"/>
            <person name="Wu L."/>
            <person name="Ma J."/>
        </authorList>
    </citation>
    <scope>NUCLEOTIDE SEQUENCE [LARGE SCALE GENOMIC DNA]</scope>
    <source>
        <strain evidence="6">CCUG 60022</strain>
    </source>
</reference>
<dbReference type="SUPFAM" id="SSF55315">
    <property type="entry name" value="L30e-like"/>
    <property type="match status" value="1"/>
</dbReference>
<dbReference type="Pfam" id="PF00588">
    <property type="entry name" value="SpoU_methylase"/>
    <property type="match status" value="1"/>
</dbReference>
<keyword evidence="3" id="KW-0808">Transferase</keyword>
<dbReference type="Gene3D" id="3.40.1280.10">
    <property type="match status" value="1"/>
</dbReference>
<evidence type="ECO:0000313" key="5">
    <source>
        <dbReference type="EMBL" id="MFD0762188.1"/>
    </source>
</evidence>
<dbReference type="GO" id="GO:0032259">
    <property type="term" value="P:methylation"/>
    <property type="evidence" value="ECO:0007669"/>
    <property type="project" value="UniProtKB-KW"/>
</dbReference>
<keyword evidence="2 5" id="KW-0489">Methyltransferase</keyword>
<dbReference type="SMART" id="SM00967">
    <property type="entry name" value="SpoU_sub_bind"/>
    <property type="match status" value="1"/>
</dbReference>
<dbReference type="InterPro" id="IPR053888">
    <property type="entry name" value="MRM3-like_sub_bind"/>
</dbReference>
<proteinExistence type="inferred from homology"/>
<dbReference type="InterPro" id="IPR029028">
    <property type="entry name" value="Alpha/beta_knot_MTases"/>
</dbReference>
<keyword evidence="6" id="KW-1185">Reference proteome</keyword>
<dbReference type="InterPro" id="IPR029064">
    <property type="entry name" value="Ribosomal_eL30-like_sf"/>
</dbReference>
<comment type="similarity">
    <text evidence="1">Belongs to the class IV-like SAM-binding methyltransferase superfamily. RNA methyltransferase TrmH family.</text>
</comment>
<sequence>MNKQITSTQNTYIKELIQLKEKSKQRKKTQTFLIEGLREISLAIDGQYKIEKLLVDTSIISDKTLEKIIHSFTYKIDCIEISNEVYQKLALRGSTEGIIAVAKSKDLSLNSIQFKNKNPLILVAEAPEKPGNIGALLRTADAAGIDAVLIANPKTDMYNPNIIRSSVGCVFTTTIATGTSSEIINFLKQHQINIYGAALTASVEYQTINYTNASAIVVGTEATGLTENWLQNTTANIIIPMRGKIDSMNVSVSAAILLFEAVRQRQLSN</sequence>
<dbReference type="InterPro" id="IPR029026">
    <property type="entry name" value="tRNA_m1G_MTases_N"/>
</dbReference>
<dbReference type="GO" id="GO:0008168">
    <property type="term" value="F:methyltransferase activity"/>
    <property type="evidence" value="ECO:0007669"/>
    <property type="project" value="UniProtKB-KW"/>
</dbReference>
<dbReference type="InterPro" id="IPR051259">
    <property type="entry name" value="rRNA_Methyltransferase"/>
</dbReference>
<dbReference type="RefSeq" id="WP_386782469.1">
    <property type="nucleotide sequence ID" value="NZ_JBHTIC010000008.1"/>
</dbReference>
<dbReference type="Gene3D" id="3.30.1330.30">
    <property type="match status" value="1"/>
</dbReference>
<evidence type="ECO:0000256" key="2">
    <source>
        <dbReference type="ARBA" id="ARBA00022603"/>
    </source>
</evidence>
<evidence type="ECO:0000313" key="6">
    <source>
        <dbReference type="Proteomes" id="UP001597032"/>
    </source>
</evidence>
<evidence type="ECO:0000256" key="1">
    <source>
        <dbReference type="ARBA" id="ARBA00007228"/>
    </source>
</evidence>